<evidence type="ECO:0000256" key="2">
    <source>
        <dbReference type="PIRSR" id="PIRSR613078-1"/>
    </source>
</evidence>
<dbReference type="CDD" id="cd07067">
    <property type="entry name" value="HP_PGM_like"/>
    <property type="match status" value="1"/>
</dbReference>
<dbReference type="SUPFAM" id="SSF53254">
    <property type="entry name" value="Phosphoglycerate mutase-like"/>
    <property type="match status" value="1"/>
</dbReference>
<evidence type="ECO:0000256" key="3">
    <source>
        <dbReference type="PIRSR" id="PIRSR613078-2"/>
    </source>
</evidence>
<feature type="active site" description="Tele-phosphohistidine intermediate" evidence="2">
    <location>
        <position position="12"/>
    </location>
</feature>
<feature type="binding site" evidence="3">
    <location>
        <position position="61"/>
    </location>
    <ligand>
        <name>substrate</name>
    </ligand>
</feature>
<dbReference type="AlphaFoldDB" id="A0A5R9DV20"/>
<dbReference type="EMBL" id="VBSP01000049">
    <property type="protein sequence ID" value="TLQ39782.1"/>
    <property type="molecule type" value="Genomic_DNA"/>
</dbReference>
<reference evidence="4 5" key="1">
    <citation type="submission" date="2019-05" db="EMBL/GenBank/DDBJ databases">
        <title>The metagenome of a microbial culture collection derived from dairy environment covers the genomic content of the human microbiome.</title>
        <authorList>
            <person name="Roder T."/>
            <person name="Wuthrich D."/>
            <person name="Sattari Z."/>
            <person name="Von Ah U."/>
            <person name="Bar C."/>
            <person name="Ronchi F."/>
            <person name="Macpherson A.J."/>
            <person name="Ganal-Vonarburg S.C."/>
            <person name="Bruggmann R."/>
            <person name="Vergeres G."/>
        </authorList>
    </citation>
    <scope>NUCLEOTIDE SEQUENCE [LARGE SCALE GENOMIC DNA]</scope>
    <source>
        <strain evidence="4 5">FAM 24227</strain>
    </source>
</reference>
<gene>
    <name evidence="4" type="ORF">FEZ33_10290</name>
</gene>
<feature type="binding site" evidence="3">
    <location>
        <begin position="11"/>
        <end position="18"/>
    </location>
    <ligand>
        <name>substrate</name>
    </ligand>
</feature>
<dbReference type="Gene3D" id="3.40.50.1240">
    <property type="entry name" value="Phosphoglycerate mutase-like"/>
    <property type="match status" value="1"/>
</dbReference>
<dbReference type="PANTHER" id="PTHR46517">
    <property type="entry name" value="FRUCTOSE-2,6-BISPHOSPHATASE TIGAR"/>
    <property type="match status" value="1"/>
</dbReference>
<sequence>MSKGVTFYFVRHGETYFNFYGRMQGWSNALLTEEGIKNVHRSGRGLADIEFDAVYTSDLKRTIDTASIILEENHNNEHLEIEQMPEFREVHFGSFEGLSAAEVWPEVEQRVNIKHGLPEGTENQIQDIMNMFKEADPYHFAENYTEFWNRVESGLLKLLNRHAGTDQNILVVCHGMTIRNLLHGLVADFDETDALQNASVSIVKYQNGHFEMLAYNQVEHFKDVADEAAND</sequence>
<dbReference type="SMART" id="SM00855">
    <property type="entry name" value="PGAM"/>
    <property type="match status" value="1"/>
</dbReference>
<dbReference type="RefSeq" id="WP_138405303.1">
    <property type="nucleotide sequence ID" value="NZ_VBSP01000049.1"/>
</dbReference>
<dbReference type="InterPro" id="IPR051695">
    <property type="entry name" value="Phosphoglycerate_Mutase"/>
</dbReference>
<dbReference type="GO" id="GO:0045820">
    <property type="term" value="P:negative regulation of glycolytic process"/>
    <property type="evidence" value="ECO:0007669"/>
    <property type="project" value="TreeGrafter"/>
</dbReference>
<evidence type="ECO:0000256" key="1">
    <source>
        <dbReference type="ARBA" id="ARBA00022801"/>
    </source>
</evidence>
<keyword evidence="1" id="KW-0378">Hydrolase</keyword>
<feature type="active site" description="Proton donor/acceptor" evidence="2">
    <location>
        <position position="89"/>
    </location>
</feature>
<protein>
    <submittedName>
        <fullName evidence="4">Histidine phosphatase family protein</fullName>
    </submittedName>
</protein>
<comment type="caution">
    <text evidence="4">The sequence shown here is derived from an EMBL/GenBank/DDBJ whole genome shotgun (WGS) entry which is preliminary data.</text>
</comment>
<dbReference type="OrthoDB" id="4131070at2"/>
<dbReference type="Pfam" id="PF00300">
    <property type="entry name" value="His_Phos_1"/>
    <property type="match status" value="1"/>
</dbReference>
<accession>A0A5R9DV20</accession>
<evidence type="ECO:0000313" key="5">
    <source>
        <dbReference type="Proteomes" id="UP000306420"/>
    </source>
</evidence>
<dbReference type="GO" id="GO:0004331">
    <property type="term" value="F:fructose-2,6-bisphosphate 2-phosphatase activity"/>
    <property type="evidence" value="ECO:0007669"/>
    <property type="project" value="TreeGrafter"/>
</dbReference>
<dbReference type="Proteomes" id="UP000306420">
    <property type="component" value="Unassembled WGS sequence"/>
</dbReference>
<evidence type="ECO:0000313" key="4">
    <source>
        <dbReference type="EMBL" id="TLQ39782.1"/>
    </source>
</evidence>
<organism evidence="4 5">
    <name type="scientific">Ruoffia tabacinasalis</name>
    <dbReference type="NCBI Taxonomy" id="87458"/>
    <lineage>
        <taxon>Bacteria</taxon>
        <taxon>Bacillati</taxon>
        <taxon>Bacillota</taxon>
        <taxon>Bacilli</taxon>
        <taxon>Lactobacillales</taxon>
        <taxon>Aerococcaceae</taxon>
        <taxon>Ruoffia</taxon>
    </lineage>
</organism>
<proteinExistence type="predicted"/>
<dbReference type="InterPro" id="IPR013078">
    <property type="entry name" value="His_Pase_superF_clade-1"/>
</dbReference>
<dbReference type="GO" id="GO:0005829">
    <property type="term" value="C:cytosol"/>
    <property type="evidence" value="ECO:0007669"/>
    <property type="project" value="TreeGrafter"/>
</dbReference>
<dbReference type="PANTHER" id="PTHR46517:SF1">
    <property type="entry name" value="FRUCTOSE-2,6-BISPHOSPHATASE TIGAR"/>
    <property type="match status" value="1"/>
</dbReference>
<dbReference type="InterPro" id="IPR029033">
    <property type="entry name" value="His_PPase_superfam"/>
</dbReference>
<dbReference type="GO" id="GO:0043456">
    <property type="term" value="P:regulation of pentose-phosphate shunt"/>
    <property type="evidence" value="ECO:0007669"/>
    <property type="project" value="TreeGrafter"/>
</dbReference>
<name>A0A5R9DV20_9LACT</name>